<organism evidence="1 2">
    <name type="scientific">Streptomyces echinoruber</name>
    <dbReference type="NCBI Taxonomy" id="68898"/>
    <lineage>
        <taxon>Bacteria</taxon>
        <taxon>Bacillati</taxon>
        <taxon>Actinomycetota</taxon>
        <taxon>Actinomycetes</taxon>
        <taxon>Kitasatosporales</taxon>
        <taxon>Streptomycetaceae</taxon>
        <taxon>Streptomyces</taxon>
    </lineage>
</organism>
<evidence type="ECO:0008006" key="3">
    <source>
        <dbReference type="Google" id="ProtNLM"/>
    </source>
</evidence>
<dbReference type="SUPFAM" id="SSF53795">
    <property type="entry name" value="PEP carboxykinase-like"/>
    <property type="match status" value="1"/>
</dbReference>
<sequence>MTSHAVRLEAAGAAVSVVSADRAVTDWSARYVGQWWKAAETPPQSVCTGPLVLAEVDPAAYAEASLAVTQAPHTSTTYARAQTLLARDEAAGVIRAVSPQEALAYRSEPAGASLTITGCDTEPVATATARLARELMRGMLLRDGWAVLHASAVVHESRVVLTFGRKGAGKTATALTLASRHGLGLLANDRVFVRPDDHGGVDVLPWPSAAALGLGLLDALGWFDVARERLEAGEALHPTQDGRVTEAILAGRREPLWEGGRELKAQVFPDQFPAWFGVPLATEGEAGALVFPRIEPGAVPAVEEDAARGLGDGDFMSGRTEDRYPDIFELARVDGGGLEEVRHEVAHRLAELPHHSVVLGHDLAANADFLTELLDLQRV</sequence>
<accession>A0A918RJM6</accession>
<keyword evidence="2" id="KW-1185">Reference proteome</keyword>
<dbReference type="AlphaFoldDB" id="A0A918RJM6"/>
<evidence type="ECO:0000313" key="2">
    <source>
        <dbReference type="Proteomes" id="UP000623010"/>
    </source>
</evidence>
<reference evidence="1" key="1">
    <citation type="journal article" date="2014" name="Int. J. Syst. Evol. Microbiol.">
        <title>Complete genome sequence of Corynebacterium casei LMG S-19264T (=DSM 44701T), isolated from a smear-ripened cheese.</title>
        <authorList>
            <consortium name="US DOE Joint Genome Institute (JGI-PGF)"/>
            <person name="Walter F."/>
            <person name="Albersmeier A."/>
            <person name="Kalinowski J."/>
            <person name="Ruckert C."/>
        </authorList>
    </citation>
    <scope>NUCLEOTIDE SEQUENCE</scope>
    <source>
        <strain evidence="1">JCM 5016</strain>
    </source>
</reference>
<name>A0A918RJM6_9ACTN</name>
<reference evidence="1" key="2">
    <citation type="submission" date="2020-09" db="EMBL/GenBank/DDBJ databases">
        <authorList>
            <person name="Sun Q."/>
            <person name="Ohkuma M."/>
        </authorList>
    </citation>
    <scope>NUCLEOTIDE SEQUENCE</scope>
    <source>
        <strain evidence="1">JCM 5016</strain>
    </source>
</reference>
<dbReference type="Gene3D" id="3.40.50.300">
    <property type="entry name" value="P-loop containing nucleotide triphosphate hydrolases"/>
    <property type="match status" value="1"/>
</dbReference>
<evidence type="ECO:0000313" key="1">
    <source>
        <dbReference type="EMBL" id="GGZ98932.1"/>
    </source>
</evidence>
<gene>
    <name evidence="1" type="ORF">GCM10010389_42670</name>
</gene>
<dbReference type="InterPro" id="IPR027417">
    <property type="entry name" value="P-loop_NTPase"/>
</dbReference>
<proteinExistence type="predicted"/>
<dbReference type="EMBL" id="BMWH01000018">
    <property type="protein sequence ID" value="GGZ98932.1"/>
    <property type="molecule type" value="Genomic_DNA"/>
</dbReference>
<dbReference type="RefSeq" id="WP_190059056.1">
    <property type="nucleotide sequence ID" value="NZ_BMWH01000018.1"/>
</dbReference>
<protein>
    <recommendedName>
        <fullName evidence="3">HPr kinase</fullName>
    </recommendedName>
</protein>
<comment type="caution">
    <text evidence="1">The sequence shown here is derived from an EMBL/GenBank/DDBJ whole genome shotgun (WGS) entry which is preliminary data.</text>
</comment>
<dbReference type="Proteomes" id="UP000623010">
    <property type="component" value="Unassembled WGS sequence"/>
</dbReference>